<dbReference type="Gene3D" id="2.60.200.20">
    <property type="match status" value="1"/>
</dbReference>
<organism evidence="2 3">
    <name type="scientific">Ramlibacter albus</name>
    <dbReference type="NCBI Taxonomy" id="2079448"/>
    <lineage>
        <taxon>Bacteria</taxon>
        <taxon>Pseudomonadati</taxon>
        <taxon>Pseudomonadota</taxon>
        <taxon>Betaproteobacteria</taxon>
        <taxon>Burkholderiales</taxon>
        <taxon>Comamonadaceae</taxon>
        <taxon>Ramlibacter</taxon>
    </lineage>
</organism>
<comment type="caution">
    <text evidence="2">The sequence shown here is derived from an EMBL/GenBank/DDBJ whole genome shotgun (WGS) entry which is preliminary data.</text>
</comment>
<dbReference type="RefSeq" id="WP_187080661.1">
    <property type="nucleotide sequence ID" value="NZ_JACORU010000002.1"/>
</dbReference>
<dbReference type="PANTHER" id="PTHR23308">
    <property type="entry name" value="NUCLEAR INHIBITOR OF PROTEIN PHOSPHATASE-1"/>
    <property type="match status" value="1"/>
</dbReference>
<dbReference type="Pfam" id="PF00498">
    <property type="entry name" value="FHA"/>
    <property type="match status" value="1"/>
</dbReference>
<evidence type="ECO:0000313" key="2">
    <source>
        <dbReference type="EMBL" id="MBC5764180.1"/>
    </source>
</evidence>
<dbReference type="SMART" id="SM00240">
    <property type="entry name" value="FHA"/>
    <property type="match status" value="1"/>
</dbReference>
<dbReference type="InterPro" id="IPR008984">
    <property type="entry name" value="SMAD_FHA_dom_sf"/>
</dbReference>
<accession>A0A923S1D8</accession>
<proteinExistence type="predicted"/>
<dbReference type="SUPFAM" id="SSF49879">
    <property type="entry name" value="SMAD/FHA domain"/>
    <property type="match status" value="2"/>
</dbReference>
<keyword evidence="3" id="KW-1185">Reference proteome</keyword>
<reference evidence="2" key="1">
    <citation type="submission" date="2020-08" db="EMBL/GenBank/DDBJ databases">
        <title>Ramlibacter sp. GTP1 16S ribosomal RNA gene genome sequencing and assembly.</title>
        <authorList>
            <person name="Kang M."/>
        </authorList>
    </citation>
    <scope>NUCLEOTIDE SEQUENCE</scope>
    <source>
        <strain evidence="2">GTP1</strain>
    </source>
</reference>
<sequence>MPQLIASVQGVEVKHVQLSKPRTTLGRKPGNDIVLDNMVVSGEHCVFELEGLADVWLRDLGSTNGTYINDHMAKARVQLHDGDIIAIGPFRIRYVQENERPESQFGGTTQFSASDFAVLQQAAFQVMSGTSAGLTVPVVKAVTTFGRPGVCVVSVSHRRNGYFVSHLAGETVPMLNGKAVADEPMPLADKDVLDLAGTKMLFMLEEMPQ</sequence>
<protein>
    <submittedName>
        <fullName evidence="2">FHA domain-containing protein</fullName>
    </submittedName>
</protein>
<evidence type="ECO:0000313" key="3">
    <source>
        <dbReference type="Proteomes" id="UP000596827"/>
    </source>
</evidence>
<evidence type="ECO:0000259" key="1">
    <source>
        <dbReference type="PROSITE" id="PS50006"/>
    </source>
</evidence>
<dbReference type="InterPro" id="IPR050923">
    <property type="entry name" value="Cell_Proc_Reg/RNA_Proc"/>
</dbReference>
<dbReference type="PROSITE" id="PS50006">
    <property type="entry name" value="FHA_DOMAIN"/>
    <property type="match status" value="1"/>
</dbReference>
<dbReference type="AlphaFoldDB" id="A0A923S1D8"/>
<feature type="domain" description="FHA" evidence="1">
    <location>
        <begin position="23"/>
        <end position="73"/>
    </location>
</feature>
<dbReference type="InterPro" id="IPR000253">
    <property type="entry name" value="FHA_dom"/>
</dbReference>
<dbReference type="EMBL" id="JACORU010000002">
    <property type="protein sequence ID" value="MBC5764180.1"/>
    <property type="molecule type" value="Genomic_DNA"/>
</dbReference>
<dbReference type="Proteomes" id="UP000596827">
    <property type="component" value="Unassembled WGS sequence"/>
</dbReference>
<name>A0A923S1D8_9BURK</name>
<gene>
    <name evidence="2" type="ORF">H8R02_06955</name>
</gene>
<dbReference type="CDD" id="cd00060">
    <property type="entry name" value="FHA"/>
    <property type="match status" value="1"/>
</dbReference>